<proteinExistence type="predicted"/>
<evidence type="ECO:0008006" key="4">
    <source>
        <dbReference type="Google" id="ProtNLM"/>
    </source>
</evidence>
<sequence>MQLGARWPARDAPHRSVPEALHPAIAELEAAHPDAGYWTLTWLEGRPVCRLDAGGTGLGRSMPGGWTLSLSAEGEVVRSTDPYEGEQPAETIEDDDDWLA</sequence>
<dbReference type="RefSeq" id="WP_218116096.1">
    <property type="nucleotide sequence ID" value="NZ_CAJVAP010000029.1"/>
</dbReference>
<accession>A0A916NP86</accession>
<keyword evidence="3" id="KW-1185">Reference proteome</keyword>
<dbReference type="AlphaFoldDB" id="A0A916NP86"/>
<evidence type="ECO:0000256" key="1">
    <source>
        <dbReference type="SAM" id="MobiDB-lite"/>
    </source>
</evidence>
<reference evidence="2" key="1">
    <citation type="submission" date="2021-06" db="EMBL/GenBank/DDBJ databases">
        <authorList>
            <person name="Criscuolo A."/>
        </authorList>
    </citation>
    <scope>NUCLEOTIDE SEQUENCE</scope>
    <source>
        <strain evidence="2">CIP111803</strain>
    </source>
</reference>
<organism evidence="2 3">
    <name type="scientific">Leucobacter soli</name>
    <dbReference type="NCBI Taxonomy" id="2812850"/>
    <lineage>
        <taxon>Bacteria</taxon>
        <taxon>Bacillati</taxon>
        <taxon>Actinomycetota</taxon>
        <taxon>Actinomycetes</taxon>
        <taxon>Micrococcales</taxon>
        <taxon>Microbacteriaceae</taxon>
        <taxon>Leucobacter</taxon>
    </lineage>
</organism>
<dbReference type="EMBL" id="CAJVAP010000029">
    <property type="protein sequence ID" value="CAG7618020.1"/>
    <property type="molecule type" value="Genomic_DNA"/>
</dbReference>
<name>A0A916NP86_9MICO</name>
<comment type="caution">
    <text evidence="2">The sequence shown here is derived from an EMBL/GenBank/DDBJ whole genome shotgun (WGS) entry which is preliminary data.</text>
</comment>
<gene>
    <name evidence="2" type="ORF">LEUCIP111803_02164</name>
</gene>
<dbReference type="Proteomes" id="UP000693892">
    <property type="component" value="Unassembled WGS sequence"/>
</dbReference>
<evidence type="ECO:0000313" key="2">
    <source>
        <dbReference type="EMBL" id="CAG7618020.1"/>
    </source>
</evidence>
<feature type="compositionally biased region" description="Acidic residues" evidence="1">
    <location>
        <begin position="91"/>
        <end position="100"/>
    </location>
</feature>
<protein>
    <recommendedName>
        <fullName evidence="4">Fe-S oxidoreductase</fullName>
    </recommendedName>
</protein>
<evidence type="ECO:0000313" key="3">
    <source>
        <dbReference type="Proteomes" id="UP000693892"/>
    </source>
</evidence>
<feature type="region of interest" description="Disordered" evidence="1">
    <location>
        <begin position="78"/>
        <end position="100"/>
    </location>
</feature>